<accession>A0ABY9L251</accession>
<evidence type="ECO:0000313" key="9">
    <source>
        <dbReference type="Proteomes" id="UP001233112"/>
    </source>
</evidence>
<dbReference type="Pfam" id="PF06769">
    <property type="entry name" value="YoeB_toxin"/>
    <property type="match status" value="1"/>
</dbReference>
<keyword evidence="4" id="KW-0255">Endonuclease</keyword>
<evidence type="ECO:0000256" key="3">
    <source>
        <dbReference type="ARBA" id="ARBA00022722"/>
    </source>
</evidence>
<gene>
    <name evidence="8" type="ORF">LACPH_002477</name>
</gene>
<dbReference type="RefSeq" id="WP_274785107.1">
    <property type="nucleotide sequence ID" value="NZ_CP132482.1"/>
</dbReference>
<dbReference type="InterPro" id="IPR035093">
    <property type="entry name" value="RelE/ParE_toxin_dom_sf"/>
</dbReference>
<evidence type="ECO:0000256" key="1">
    <source>
        <dbReference type="ARBA" id="ARBA00008172"/>
    </source>
</evidence>
<keyword evidence="5" id="KW-0378">Hydrolase</keyword>
<evidence type="ECO:0000256" key="2">
    <source>
        <dbReference type="ARBA" id="ARBA00022649"/>
    </source>
</evidence>
<dbReference type="Proteomes" id="UP001233112">
    <property type="component" value="Chromosome"/>
</dbReference>
<evidence type="ECO:0000256" key="6">
    <source>
        <dbReference type="ARBA" id="ARBA00030388"/>
    </source>
</evidence>
<dbReference type="Gene3D" id="3.30.2310.20">
    <property type="entry name" value="RelE-like"/>
    <property type="match status" value="1"/>
</dbReference>
<organism evidence="8 9">
    <name type="scientific">Lacticaseibacillus parahuelsenbergensis</name>
    <dbReference type="NCBI Taxonomy" id="3068305"/>
    <lineage>
        <taxon>Bacteria</taxon>
        <taxon>Bacillati</taxon>
        <taxon>Bacillota</taxon>
        <taxon>Bacilli</taxon>
        <taxon>Lactobacillales</taxon>
        <taxon>Lactobacillaceae</taxon>
        <taxon>Lacticaseibacillus</taxon>
    </lineage>
</organism>
<name>A0ABY9L251_9LACO</name>
<dbReference type="EMBL" id="CP132482">
    <property type="protein sequence ID" value="WLV77702.1"/>
    <property type="molecule type" value="Genomic_DNA"/>
</dbReference>
<dbReference type="SUPFAM" id="SSF143011">
    <property type="entry name" value="RelE-like"/>
    <property type="match status" value="1"/>
</dbReference>
<keyword evidence="2" id="KW-1277">Toxin-antitoxin system</keyword>
<evidence type="ECO:0000256" key="7">
    <source>
        <dbReference type="ARBA" id="ARBA00050056"/>
    </source>
</evidence>
<dbReference type="NCBIfam" id="TIGR02116">
    <property type="entry name" value="toxin_Txe_YoeB"/>
    <property type="match status" value="1"/>
</dbReference>
<keyword evidence="3" id="KW-0540">Nuclease</keyword>
<evidence type="ECO:0000313" key="8">
    <source>
        <dbReference type="EMBL" id="WLV77702.1"/>
    </source>
</evidence>
<dbReference type="PANTHER" id="PTHR38039">
    <property type="entry name" value="TOXIN YOEB"/>
    <property type="match status" value="1"/>
</dbReference>
<sequence>MIKRWTDDAWHDYISWFEQGDKATVRKINRLIASIDRTPFDGLGKPEPLKHALSGMWSRRITQEHRLIYEIEANTMTIISCRDHY</sequence>
<dbReference type="InterPro" id="IPR009614">
    <property type="entry name" value="YoeB_toxin"/>
</dbReference>
<dbReference type="PANTHER" id="PTHR38039:SF1">
    <property type="entry name" value="TOXIN YOEB"/>
    <property type="match status" value="1"/>
</dbReference>
<evidence type="ECO:0000256" key="5">
    <source>
        <dbReference type="ARBA" id="ARBA00022801"/>
    </source>
</evidence>
<reference evidence="8 9" key="1">
    <citation type="submission" date="2023-08" db="EMBL/GenBank/DDBJ databases">
        <authorList>
            <person name="Buchebner-Jance M."/>
        </authorList>
    </citation>
    <scope>NUCLEOTIDE SEQUENCE [LARGE SCALE GENOMIC DNA]</scope>
    <source>
        <strain evidence="8 9">NCIMB 15471</strain>
    </source>
</reference>
<evidence type="ECO:0000256" key="4">
    <source>
        <dbReference type="ARBA" id="ARBA00022759"/>
    </source>
</evidence>
<protein>
    <recommendedName>
        <fullName evidence="7">Endoribonuclease YoeB</fullName>
    </recommendedName>
    <alternativeName>
        <fullName evidence="6">Putative mRNA interferase YoeB</fullName>
    </alternativeName>
</protein>
<keyword evidence="9" id="KW-1185">Reference proteome</keyword>
<proteinExistence type="inferred from homology"/>
<comment type="similarity">
    <text evidence="1">Belongs to the YoeB family.</text>
</comment>